<sequence>MSTLAFETGIHTPRLISQMLEEYGEMTRTTLKKYLPSGNPQAHLYDLLSDYPERGGKMMRSSLCLATARAFGSRLEDALFSAVAIELLHNALLIHDDIEDGSEERRGRPTLHKLHGVPLALNAGDTLSLLSLRPLMDSVQRIGPGLAVTLFKETERVAWESAEGQAMELGWCHDNCNSLKDGDYLTMVLKKTCWLAIIHPSRIGALIGTRGRIDLEPFIRFGFFLGAAFQIQDDLLNLIADTRYGKERNGDIWEGKRTLMLIHICQKANAKERKRLAEIMAQSRDQRSPEQVSWVRRLMDRYGAVDYARRIAHGLAGAALNEYTHIYGGLPDSRDKQFIRGLATWVFERT</sequence>
<dbReference type="InterPro" id="IPR000092">
    <property type="entry name" value="Polyprenyl_synt"/>
</dbReference>
<name>A0AA96GB95_9BACT</name>
<dbReference type="SUPFAM" id="SSF48576">
    <property type="entry name" value="Terpenoid synthases"/>
    <property type="match status" value="1"/>
</dbReference>
<comment type="similarity">
    <text evidence="2 6">Belongs to the FPP/GGPP synthase family.</text>
</comment>
<reference evidence="7 8" key="1">
    <citation type="submission" date="2023-01" db="EMBL/GenBank/DDBJ databases">
        <title>Cultivation and genomic characterization of new, ubiquitous marine nitrite-oxidizing bacteria from the Nitrospirales.</title>
        <authorList>
            <person name="Mueller A.J."/>
            <person name="Daebeler A."/>
            <person name="Herbold C.W."/>
            <person name="Kirkegaard R.H."/>
            <person name="Daims H."/>
        </authorList>
    </citation>
    <scope>NUCLEOTIDE SEQUENCE [LARGE SCALE GENOMIC DNA]</scope>
    <source>
        <strain evidence="7 8">VA</strain>
    </source>
</reference>
<dbReference type="PROSITE" id="PS00723">
    <property type="entry name" value="POLYPRENYL_SYNTHASE_1"/>
    <property type="match status" value="1"/>
</dbReference>
<dbReference type="PANTHER" id="PTHR12001">
    <property type="entry name" value="GERANYLGERANYL PYROPHOSPHATE SYNTHASE"/>
    <property type="match status" value="1"/>
</dbReference>
<evidence type="ECO:0000256" key="3">
    <source>
        <dbReference type="ARBA" id="ARBA00022679"/>
    </source>
</evidence>
<dbReference type="GO" id="GO:0008299">
    <property type="term" value="P:isoprenoid biosynthetic process"/>
    <property type="evidence" value="ECO:0007669"/>
    <property type="project" value="InterPro"/>
</dbReference>
<evidence type="ECO:0000313" key="8">
    <source>
        <dbReference type="Proteomes" id="UP001302719"/>
    </source>
</evidence>
<dbReference type="GO" id="GO:0004659">
    <property type="term" value="F:prenyltransferase activity"/>
    <property type="evidence" value="ECO:0007669"/>
    <property type="project" value="InterPro"/>
</dbReference>
<dbReference type="EMBL" id="CP116967">
    <property type="protein sequence ID" value="WNM58613.1"/>
    <property type="molecule type" value="Genomic_DNA"/>
</dbReference>
<dbReference type="PROSITE" id="PS00444">
    <property type="entry name" value="POLYPRENYL_SYNTHASE_2"/>
    <property type="match status" value="1"/>
</dbReference>
<dbReference type="PANTHER" id="PTHR12001:SF85">
    <property type="entry name" value="SHORT CHAIN ISOPRENYL DIPHOSPHATE SYNTHASE"/>
    <property type="match status" value="1"/>
</dbReference>
<evidence type="ECO:0000256" key="2">
    <source>
        <dbReference type="ARBA" id="ARBA00006706"/>
    </source>
</evidence>
<dbReference type="AlphaFoldDB" id="A0AA96GB95"/>
<organism evidence="7 8">
    <name type="scientific">Candidatus Nitrospira allomarina</name>
    <dbReference type="NCBI Taxonomy" id="3020900"/>
    <lineage>
        <taxon>Bacteria</taxon>
        <taxon>Pseudomonadati</taxon>
        <taxon>Nitrospirota</taxon>
        <taxon>Nitrospiria</taxon>
        <taxon>Nitrospirales</taxon>
        <taxon>Nitrospiraceae</taxon>
        <taxon>Nitrospira</taxon>
    </lineage>
</organism>
<dbReference type="RefSeq" id="WP_312644679.1">
    <property type="nucleotide sequence ID" value="NZ_CP116967.1"/>
</dbReference>
<keyword evidence="5" id="KW-0460">Magnesium</keyword>
<dbReference type="Pfam" id="PF00348">
    <property type="entry name" value="polyprenyl_synt"/>
    <property type="match status" value="1"/>
</dbReference>
<accession>A0AA96GB95</accession>
<dbReference type="GO" id="GO:0046872">
    <property type="term" value="F:metal ion binding"/>
    <property type="evidence" value="ECO:0007669"/>
    <property type="project" value="UniProtKB-KW"/>
</dbReference>
<evidence type="ECO:0000256" key="5">
    <source>
        <dbReference type="ARBA" id="ARBA00022842"/>
    </source>
</evidence>
<dbReference type="InterPro" id="IPR008949">
    <property type="entry name" value="Isoprenoid_synthase_dom_sf"/>
</dbReference>
<dbReference type="KEGG" id="nall:PP769_02270"/>
<comment type="cofactor">
    <cofactor evidence="1">
        <name>Mg(2+)</name>
        <dbReference type="ChEBI" id="CHEBI:18420"/>
    </cofactor>
</comment>
<keyword evidence="4" id="KW-0479">Metal-binding</keyword>
<keyword evidence="3 6" id="KW-0808">Transferase</keyword>
<proteinExistence type="inferred from homology"/>
<evidence type="ECO:0000256" key="6">
    <source>
        <dbReference type="RuleBase" id="RU004466"/>
    </source>
</evidence>
<keyword evidence="8" id="KW-1185">Reference proteome</keyword>
<dbReference type="SFLD" id="SFLDS00005">
    <property type="entry name" value="Isoprenoid_Synthase_Type_I"/>
    <property type="match status" value="1"/>
</dbReference>
<evidence type="ECO:0000256" key="4">
    <source>
        <dbReference type="ARBA" id="ARBA00022723"/>
    </source>
</evidence>
<protein>
    <submittedName>
        <fullName evidence="7">Polyprenyl synthetase family protein</fullName>
    </submittedName>
</protein>
<dbReference type="CDD" id="cd00685">
    <property type="entry name" value="Trans_IPPS_HT"/>
    <property type="match status" value="1"/>
</dbReference>
<gene>
    <name evidence="7" type="ORF">PP769_02270</name>
</gene>
<dbReference type="Gene3D" id="1.10.600.10">
    <property type="entry name" value="Farnesyl Diphosphate Synthase"/>
    <property type="match status" value="1"/>
</dbReference>
<dbReference type="Proteomes" id="UP001302719">
    <property type="component" value="Chromosome"/>
</dbReference>
<evidence type="ECO:0000313" key="7">
    <source>
        <dbReference type="EMBL" id="WNM58613.1"/>
    </source>
</evidence>
<dbReference type="InterPro" id="IPR033749">
    <property type="entry name" value="Polyprenyl_synt_CS"/>
</dbReference>
<evidence type="ECO:0000256" key="1">
    <source>
        <dbReference type="ARBA" id="ARBA00001946"/>
    </source>
</evidence>